<sequence length="110" mass="12202">MFLKFPEVHFRGVFCRYPYLSTYNICLFLRSPDCLNCSRITALTDRLSSLEAKVQVLSSPASTSHRHLQGKGGLARESSSQMVDPQTKGAPGEQGPIGMYKSPMPMYGQV</sequence>
<dbReference type="EMBL" id="FR912699">
    <property type="protein sequence ID" value="CDQ92072.1"/>
    <property type="molecule type" value="Genomic_DNA"/>
</dbReference>
<gene>
    <name evidence="2" type="ORF">GSONMT00046118001</name>
</gene>
<evidence type="ECO:0000313" key="2">
    <source>
        <dbReference type="EMBL" id="CDQ92072.1"/>
    </source>
</evidence>
<dbReference type="AlphaFoldDB" id="A0A060YKH1"/>
<reference evidence="2" key="2">
    <citation type="submission" date="2014-03" db="EMBL/GenBank/DDBJ databases">
        <authorList>
            <person name="Genoscope - CEA"/>
        </authorList>
    </citation>
    <scope>NUCLEOTIDE SEQUENCE</scope>
</reference>
<proteinExistence type="predicted"/>
<organism evidence="2 3">
    <name type="scientific">Oncorhynchus mykiss</name>
    <name type="common">Rainbow trout</name>
    <name type="synonym">Salmo gairdneri</name>
    <dbReference type="NCBI Taxonomy" id="8022"/>
    <lineage>
        <taxon>Eukaryota</taxon>
        <taxon>Metazoa</taxon>
        <taxon>Chordata</taxon>
        <taxon>Craniata</taxon>
        <taxon>Vertebrata</taxon>
        <taxon>Euteleostomi</taxon>
        <taxon>Actinopterygii</taxon>
        <taxon>Neopterygii</taxon>
        <taxon>Teleostei</taxon>
        <taxon>Protacanthopterygii</taxon>
        <taxon>Salmoniformes</taxon>
        <taxon>Salmonidae</taxon>
        <taxon>Salmoninae</taxon>
        <taxon>Oncorhynchus</taxon>
    </lineage>
</organism>
<feature type="region of interest" description="Disordered" evidence="1">
    <location>
        <begin position="58"/>
        <end position="110"/>
    </location>
</feature>
<evidence type="ECO:0000256" key="1">
    <source>
        <dbReference type="SAM" id="MobiDB-lite"/>
    </source>
</evidence>
<accession>A0A060YKH1</accession>
<dbReference type="PaxDb" id="8022-A0A060YKH1"/>
<name>A0A060YKH1_ONCMY</name>
<reference evidence="2" key="1">
    <citation type="journal article" date="2014" name="Nat. Commun.">
        <title>The rainbow trout genome provides novel insights into evolution after whole-genome duplication in vertebrates.</title>
        <authorList>
            <person name="Berthelot C."/>
            <person name="Brunet F."/>
            <person name="Chalopin D."/>
            <person name="Juanchich A."/>
            <person name="Bernard M."/>
            <person name="Noel B."/>
            <person name="Bento P."/>
            <person name="Da Silva C."/>
            <person name="Labadie K."/>
            <person name="Alberti A."/>
            <person name="Aury J.M."/>
            <person name="Louis A."/>
            <person name="Dehais P."/>
            <person name="Bardou P."/>
            <person name="Montfort J."/>
            <person name="Klopp C."/>
            <person name="Cabau C."/>
            <person name="Gaspin C."/>
            <person name="Thorgaard G.H."/>
            <person name="Boussaha M."/>
            <person name="Quillet E."/>
            <person name="Guyomard R."/>
            <person name="Galiana D."/>
            <person name="Bobe J."/>
            <person name="Volff J.N."/>
            <person name="Genet C."/>
            <person name="Wincker P."/>
            <person name="Jaillon O."/>
            <person name="Roest Crollius H."/>
            <person name="Guiguen Y."/>
        </authorList>
    </citation>
    <scope>NUCLEOTIDE SEQUENCE [LARGE SCALE GENOMIC DNA]</scope>
</reference>
<dbReference type="STRING" id="8022.A0A060YKH1"/>
<dbReference type="Proteomes" id="UP000193380">
    <property type="component" value="Unassembled WGS sequence"/>
</dbReference>
<evidence type="ECO:0000313" key="3">
    <source>
        <dbReference type="Proteomes" id="UP000193380"/>
    </source>
</evidence>
<protein>
    <submittedName>
        <fullName evidence="2">Uncharacterized protein</fullName>
    </submittedName>
</protein>